<dbReference type="PANTHER" id="PTHR22911">
    <property type="entry name" value="ACYL-MALONYL CONDENSING ENZYME-RELATED"/>
    <property type="match status" value="1"/>
</dbReference>
<feature type="domain" description="EamA" evidence="7">
    <location>
        <begin position="136"/>
        <end position="266"/>
    </location>
</feature>
<protein>
    <submittedName>
        <fullName evidence="8">DMT family transporter</fullName>
    </submittedName>
</protein>
<feature type="transmembrane region" description="Helical" evidence="6">
    <location>
        <begin position="113"/>
        <end position="131"/>
    </location>
</feature>
<feature type="transmembrane region" description="Helical" evidence="6">
    <location>
        <begin position="137"/>
        <end position="155"/>
    </location>
</feature>
<dbReference type="EMBL" id="VFFF01000001">
    <property type="protein sequence ID" value="TNY34268.1"/>
    <property type="molecule type" value="Genomic_DNA"/>
</dbReference>
<keyword evidence="5 6" id="KW-0472">Membrane</keyword>
<comment type="caution">
    <text evidence="8">The sequence shown here is derived from an EMBL/GenBank/DDBJ whole genome shotgun (WGS) entry which is preliminary data.</text>
</comment>
<keyword evidence="4 6" id="KW-1133">Transmembrane helix</keyword>
<dbReference type="GO" id="GO:0016020">
    <property type="term" value="C:membrane"/>
    <property type="evidence" value="ECO:0007669"/>
    <property type="project" value="UniProtKB-SubCell"/>
</dbReference>
<keyword evidence="9" id="KW-1185">Reference proteome</keyword>
<feature type="transmembrane region" description="Helical" evidence="6">
    <location>
        <begin position="249"/>
        <end position="267"/>
    </location>
</feature>
<keyword evidence="3 6" id="KW-0812">Transmembrane</keyword>
<feature type="transmembrane region" description="Helical" evidence="6">
    <location>
        <begin position="29"/>
        <end position="49"/>
    </location>
</feature>
<evidence type="ECO:0000256" key="6">
    <source>
        <dbReference type="SAM" id="Phobius"/>
    </source>
</evidence>
<accession>A0A5C5GHL4</accession>
<name>A0A5C5GHL4_9RHOB</name>
<evidence type="ECO:0000256" key="5">
    <source>
        <dbReference type="ARBA" id="ARBA00023136"/>
    </source>
</evidence>
<comment type="similarity">
    <text evidence="2">Belongs to the drug/metabolite transporter (DMT) superfamily. 10 TMS drug/metabolite exporter (DME) (TC 2.A.7.3) family.</text>
</comment>
<proteinExistence type="inferred from homology"/>
<evidence type="ECO:0000259" key="7">
    <source>
        <dbReference type="Pfam" id="PF00892"/>
    </source>
</evidence>
<evidence type="ECO:0000256" key="1">
    <source>
        <dbReference type="ARBA" id="ARBA00004141"/>
    </source>
</evidence>
<gene>
    <name evidence="8" type="ORF">FHY64_00735</name>
</gene>
<evidence type="ECO:0000256" key="2">
    <source>
        <dbReference type="ARBA" id="ARBA00009853"/>
    </source>
</evidence>
<dbReference type="AlphaFoldDB" id="A0A5C5GHL4"/>
<feature type="domain" description="EamA" evidence="7">
    <location>
        <begin position="1"/>
        <end position="127"/>
    </location>
</feature>
<evidence type="ECO:0000313" key="9">
    <source>
        <dbReference type="Proteomes" id="UP000314011"/>
    </source>
</evidence>
<feature type="transmembrane region" description="Helical" evidence="6">
    <location>
        <begin position="87"/>
        <end position="104"/>
    </location>
</feature>
<feature type="transmembrane region" description="Helical" evidence="6">
    <location>
        <begin position="195"/>
        <end position="212"/>
    </location>
</feature>
<sequence length="285" mass="30824">MIVTGFCFVGVTAVVKHVGDDLPAAQSAFIRYILGLVFLIPLIRPILAARLTRRQLVLFSVRGLFQTLGVILWFYSMTQITIAEVTALNFLNPVFTTLGAALILKEELPPRRLVAVLVALLGGLLIIRPGFREVEIGHIAMIGTALMFASSYMAMKVLADEVSAVVVVGMLSITVAIGLAPFALVVWVPPGWGDIFWLFVCACFATAGHYAMTRAFAAAPLTVTQPAIFLQLIWALMLGALVFGEPVDGWVLIGGAIIVAAVSFITWREARARRASAVRQPTTDR</sequence>
<organism evidence="8 9">
    <name type="scientific">Pelagovum pacificum</name>
    <dbReference type="NCBI Taxonomy" id="2588711"/>
    <lineage>
        <taxon>Bacteria</taxon>
        <taxon>Pseudomonadati</taxon>
        <taxon>Pseudomonadota</taxon>
        <taxon>Alphaproteobacteria</taxon>
        <taxon>Rhodobacterales</taxon>
        <taxon>Paracoccaceae</taxon>
        <taxon>Pelagovum</taxon>
    </lineage>
</organism>
<dbReference type="InterPro" id="IPR037185">
    <property type="entry name" value="EmrE-like"/>
</dbReference>
<evidence type="ECO:0000256" key="4">
    <source>
        <dbReference type="ARBA" id="ARBA00022989"/>
    </source>
</evidence>
<reference evidence="8 9" key="1">
    <citation type="submission" date="2019-06" db="EMBL/GenBank/DDBJ databases">
        <title>Genome of new Rhodobacteraceae sp. SM1903.</title>
        <authorList>
            <person name="Ren X."/>
        </authorList>
    </citation>
    <scope>NUCLEOTIDE SEQUENCE [LARGE SCALE GENOMIC DNA]</scope>
    <source>
        <strain evidence="8 9">SM1903</strain>
    </source>
</reference>
<comment type="subcellular location">
    <subcellularLocation>
        <location evidence="1">Membrane</location>
        <topology evidence="1">Multi-pass membrane protein</topology>
    </subcellularLocation>
</comment>
<feature type="transmembrane region" description="Helical" evidence="6">
    <location>
        <begin position="224"/>
        <end position="243"/>
    </location>
</feature>
<feature type="transmembrane region" description="Helical" evidence="6">
    <location>
        <begin position="162"/>
        <end position="189"/>
    </location>
</feature>
<dbReference type="Proteomes" id="UP000314011">
    <property type="component" value="Unassembled WGS sequence"/>
</dbReference>
<dbReference type="PANTHER" id="PTHR22911:SF6">
    <property type="entry name" value="SOLUTE CARRIER FAMILY 35 MEMBER G1"/>
    <property type="match status" value="1"/>
</dbReference>
<dbReference type="InterPro" id="IPR000620">
    <property type="entry name" value="EamA_dom"/>
</dbReference>
<dbReference type="OrthoDB" id="7374604at2"/>
<dbReference type="Pfam" id="PF00892">
    <property type="entry name" value="EamA"/>
    <property type="match status" value="2"/>
</dbReference>
<evidence type="ECO:0000256" key="3">
    <source>
        <dbReference type="ARBA" id="ARBA00022692"/>
    </source>
</evidence>
<feature type="transmembrane region" description="Helical" evidence="6">
    <location>
        <begin position="56"/>
        <end position="75"/>
    </location>
</feature>
<dbReference type="SUPFAM" id="SSF103481">
    <property type="entry name" value="Multidrug resistance efflux transporter EmrE"/>
    <property type="match status" value="2"/>
</dbReference>
<evidence type="ECO:0000313" key="8">
    <source>
        <dbReference type="EMBL" id="TNY34268.1"/>
    </source>
</evidence>